<sequence>MKNIVVTVPAYFNDSQADSLHHRVRPEQDGRRAQRADLRLGGGISDMSLLNTEEGIFLVKATAGDTHLDGEDSDNRLVENFVQEFKPHHRKDLTQYQRALRRPNTTYIKIGSLFDAIKFNSTNTHPRFENLCSDDFRTTKEPVGKDLRAS</sequence>
<dbReference type="Gene3D" id="3.90.640.10">
    <property type="entry name" value="Actin, Chain A, domain 4"/>
    <property type="match status" value="1"/>
</dbReference>
<gene>
    <name evidence="3" type="ORF">F444_00784</name>
</gene>
<protein>
    <submittedName>
        <fullName evidence="3">Uncharacterized protein</fullName>
    </submittedName>
</protein>
<evidence type="ECO:0000256" key="1">
    <source>
        <dbReference type="ARBA" id="ARBA00022741"/>
    </source>
</evidence>
<dbReference type="PANTHER" id="PTHR19375">
    <property type="entry name" value="HEAT SHOCK PROTEIN 70KDA"/>
    <property type="match status" value="1"/>
</dbReference>
<name>A0A081B344_PHYNI</name>
<reference evidence="3 4" key="1">
    <citation type="submission" date="2013-11" db="EMBL/GenBank/DDBJ databases">
        <title>The Genome Sequence of Phytophthora parasitica P1976.</title>
        <authorList>
            <consortium name="The Broad Institute Genomics Platform"/>
            <person name="Russ C."/>
            <person name="Tyler B."/>
            <person name="Panabieres F."/>
            <person name="Shan W."/>
            <person name="Tripathy S."/>
            <person name="Grunwald N."/>
            <person name="Machado M."/>
            <person name="Johnson C.S."/>
            <person name="Walker B."/>
            <person name="Young S."/>
            <person name="Zeng Q."/>
            <person name="Gargeya S."/>
            <person name="Fitzgerald M."/>
            <person name="Haas B."/>
            <person name="Abouelleil A."/>
            <person name="Allen A.W."/>
            <person name="Alvarado L."/>
            <person name="Arachchi H.M."/>
            <person name="Berlin A.M."/>
            <person name="Chapman S.B."/>
            <person name="Gainer-Dewar J."/>
            <person name="Goldberg J."/>
            <person name="Griggs A."/>
            <person name="Gujja S."/>
            <person name="Hansen M."/>
            <person name="Howarth C."/>
            <person name="Imamovic A."/>
            <person name="Ireland A."/>
            <person name="Larimer J."/>
            <person name="McCowan C."/>
            <person name="Murphy C."/>
            <person name="Pearson M."/>
            <person name="Poon T.W."/>
            <person name="Priest M."/>
            <person name="Roberts A."/>
            <person name="Saif S."/>
            <person name="Shea T."/>
            <person name="Sisk P."/>
            <person name="Sykes S."/>
            <person name="Wortman J."/>
            <person name="Nusbaum C."/>
            <person name="Birren B."/>
        </authorList>
    </citation>
    <scope>NUCLEOTIDE SEQUENCE [LARGE SCALE GENOMIC DNA]</scope>
    <source>
        <strain evidence="3 4">P1976</strain>
    </source>
</reference>
<dbReference type="Proteomes" id="UP000028582">
    <property type="component" value="Unassembled WGS sequence"/>
</dbReference>
<evidence type="ECO:0000313" key="4">
    <source>
        <dbReference type="Proteomes" id="UP000028582"/>
    </source>
</evidence>
<evidence type="ECO:0000256" key="2">
    <source>
        <dbReference type="ARBA" id="ARBA00022840"/>
    </source>
</evidence>
<dbReference type="EMBL" id="ANJA01000162">
    <property type="protein sequence ID" value="ETO85555.1"/>
    <property type="molecule type" value="Genomic_DNA"/>
</dbReference>
<proteinExistence type="predicted"/>
<dbReference type="AlphaFoldDB" id="A0A081B344"/>
<accession>A0A081B344</accession>
<dbReference type="GO" id="GO:0005524">
    <property type="term" value="F:ATP binding"/>
    <property type="evidence" value="ECO:0007669"/>
    <property type="project" value="UniProtKB-KW"/>
</dbReference>
<evidence type="ECO:0000313" key="3">
    <source>
        <dbReference type="EMBL" id="ETO85555.1"/>
    </source>
</evidence>
<dbReference type="SUPFAM" id="SSF53067">
    <property type="entry name" value="Actin-like ATPase domain"/>
    <property type="match status" value="1"/>
</dbReference>
<dbReference type="InterPro" id="IPR043129">
    <property type="entry name" value="ATPase_NBD"/>
</dbReference>
<keyword evidence="2" id="KW-0067">ATP-binding</keyword>
<keyword evidence="1" id="KW-0547">Nucleotide-binding</keyword>
<dbReference type="OrthoDB" id="2401965at2759"/>
<organism evidence="3 4">
    <name type="scientific">Phytophthora nicotianae P1976</name>
    <dbReference type="NCBI Taxonomy" id="1317066"/>
    <lineage>
        <taxon>Eukaryota</taxon>
        <taxon>Sar</taxon>
        <taxon>Stramenopiles</taxon>
        <taxon>Oomycota</taxon>
        <taxon>Peronosporomycetes</taxon>
        <taxon>Peronosporales</taxon>
        <taxon>Peronosporaceae</taxon>
        <taxon>Phytophthora</taxon>
    </lineage>
</organism>
<comment type="caution">
    <text evidence="3">The sequence shown here is derived from an EMBL/GenBank/DDBJ whole genome shotgun (WGS) entry which is preliminary data.</text>
</comment>
<dbReference type="Pfam" id="PF00012">
    <property type="entry name" value="HSP70"/>
    <property type="match status" value="1"/>
</dbReference>
<dbReference type="GO" id="GO:0140662">
    <property type="term" value="F:ATP-dependent protein folding chaperone"/>
    <property type="evidence" value="ECO:0007669"/>
    <property type="project" value="InterPro"/>
</dbReference>
<dbReference type="Gene3D" id="3.30.420.40">
    <property type="match status" value="1"/>
</dbReference>
<dbReference type="InterPro" id="IPR013126">
    <property type="entry name" value="Hsp_70_fam"/>
</dbReference>